<dbReference type="GO" id="GO:0005524">
    <property type="term" value="F:ATP binding"/>
    <property type="evidence" value="ECO:0007669"/>
    <property type="project" value="UniProtKB-UniRule"/>
</dbReference>
<dbReference type="InterPro" id="IPR015865">
    <property type="entry name" value="Riboflavin_kinase_bac/euk"/>
</dbReference>
<dbReference type="AlphaFoldDB" id="A0A517N681"/>
<proteinExistence type="inferred from homology"/>
<dbReference type="SUPFAM" id="SSF82114">
    <property type="entry name" value="Riboflavin kinase-like"/>
    <property type="match status" value="1"/>
</dbReference>
<dbReference type="Pfam" id="PF01687">
    <property type="entry name" value="Flavokinase"/>
    <property type="match status" value="1"/>
</dbReference>
<evidence type="ECO:0000259" key="16">
    <source>
        <dbReference type="SMART" id="SM00904"/>
    </source>
</evidence>
<dbReference type="SMART" id="SM00904">
    <property type="entry name" value="Flavokinase"/>
    <property type="match status" value="1"/>
</dbReference>
<dbReference type="GO" id="GO:0008531">
    <property type="term" value="F:riboflavin kinase activity"/>
    <property type="evidence" value="ECO:0007669"/>
    <property type="project" value="UniProtKB-UniRule"/>
</dbReference>
<evidence type="ECO:0000256" key="7">
    <source>
        <dbReference type="ARBA" id="ARBA00022695"/>
    </source>
</evidence>
<evidence type="ECO:0000256" key="12">
    <source>
        <dbReference type="ARBA" id="ARBA00023268"/>
    </source>
</evidence>
<evidence type="ECO:0000256" key="11">
    <source>
        <dbReference type="ARBA" id="ARBA00022840"/>
    </source>
</evidence>
<comment type="pathway">
    <text evidence="3 15">Cofactor biosynthesis; FMN biosynthesis; FMN from riboflavin (ATP route): step 1/1.</text>
</comment>
<dbReference type="EMBL" id="CP036525">
    <property type="protein sequence ID" value="QDT02518.1"/>
    <property type="molecule type" value="Genomic_DNA"/>
</dbReference>
<protein>
    <recommendedName>
        <fullName evidence="15">Riboflavin biosynthesis protein</fullName>
    </recommendedName>
    <domain>
        <recommendedName>
            <fullName evidence="15">Riboflavin kinase</fullName>
            <ecNumber evidence="15">2.7.1.26</ecNumber>
        </recommendedName>
        <alternativeName>
            <fullName evidence="15">Flavokinase</fullName>
        </alternativeName>
    </domain>
    <domain>
        <recommendedName>
            <fullName evidence="15">FMN adenylyltransferase</fullName>
            <ecNumber evidence="15">2.7.7.2</ecNumber>
        </recommendedName>
        <alternativeName>
            <fullName evidence="15">FAD pyrophosphorylase</fullName>
        </alternativeName>
        <alternativeName>
            <fullName evidence="15">FAD synthase</fullName>
        </alternativeName>
    </domain>
</protein>
<evidence type="ECO:0000256" key="8">
    <source>
        <dbReference type="ARBA" id="ARBA00022741"/>
    </source>
</evidence>
<dbReference type="NCBIfam" id="TIGR00125">
    <property type="entry name" value="cyt_tran_rel"/>
    <property type="match status" value="1"/>
</dbReference>
<evidence type="ECO:0000256" key="15">
    <source>
        <dbReference type="PIRNR" id="PIRNR004491"/>
    </source>
</evidence>
<evidence type="ECO:0000256" key="6">
    <source>
        <dbReference type="ARBA" id="ARBA00022679"/>
    </source>
</evidence>
<evidence type="ECO:0000313" key="17">
    <source>
        <dbReference type="EMBL" id="QDT02518.1"/>
    </source>
</evidence>
<dbReference type="GO" id="GO:0006747">
    <property type="term" value="P:FAD biosynthetic process"/>
    <property type="evidence" value="ECO:0007669"/>
    <property type="project" value="UniProtKB-UniRule"/>
</dbReference>
<evidence type="ECO:0000256" key="1">
    <source>
        <dbReference type="ARBA" id="ARBA00002121"/>
    </source>
</evidence>
<dbReference type="EC" id="2.7.7.2" evidence="15"/>
<dbReference type="UniPathway" id="UPA00277">
    <property type="reaction ID" value="UER00407"/>
</dbReference>
<dbReference type="UniPathway" id="UPA00276">
    <property type="reaction ID" value="UER00406"/>
</dbReference>
<keyword evidence="18" id="KW-1185">Reference proteome</keyword>
<evidence type="ECO:0000256" key="10">
    <source>
        <dbReference type="ARBA" id="ARBA00022827"/>
    </source>
</evidence>
<comment type="function">
    <text evidence="1">Catalyzes the phosphorylation of riboflavin to FMN followed by the adenylation of FMN to FAD.</text>
</comment>
<feature type="domain" description="Riboflavin kinase" evidence="16">
    <location>
        <begin position="191"/>
        <end position="342"/>
    </location>
</feature>
<dbReference type="Proteomes" id="UP000318538">
    <property type="component" value="Chromosome"/>
</dbReference>
<dbReference type="GO" id="GO:0003919">
    <property type="term" value="F:FMN adenylyltransferase activity"/>
    <property type="evidence" value="ECO:0007669"/>
    <property type="project" value="UniProtKB-UniRule"/>
</dbReference>
<comment type="catalytic activity">
    <reaction evidence="14 15">
        <text>FMN + ATP + H(+) = FAD + diphosphate</text>
        <dbReference type="Rhea" id="RHEA:17237"/>
        <dbReference type="ChEBI" id="CHEBI:15378"/>
        <dbReference type="ChEBI" id="CHEBI:30616"/>
        <dbReference type="ChEBI" id="CHEBI:33019"/>
        <dbReference type="ChEBI" id="CHEBI:57692"/>
        <dbReference type="ChEBI" id="CHEBI:58210"/>
        <dbReference type="EC" id="2.7.7.2"/>
    </reaction>
</comment>
<comment type="similarity">
    <text evidence="15">Belongs to the ribF family.</text>
</comment>
<keyword evidence="8 15" id="KW-0547">Nucleotide-binding</keyword>
<dbReference type="InterPro" id="IPR023465">
    <property type="entry name" value="Riboflavin_kinase_dom_sf"/>
</dbReference>
<dbReference type="SUPFAM" id="SSF52374">
    <property type="entry name" value="Nucleotidylyl transferase"/>
    <property type="match status" value="1"/>
</dbReference>
<dbReference type="InterPro" id="IPR015864">
    <property type="entry name" value="FAD_synthase"/>
</dbReference>
<keyword evidence="11 15" id="KW-0067">ATP-binding</keyword>
<gene>
    <name evidence="17" type="primary">ribF</name>
    <name evidence="17" type="ORF">K227x_08960</name>
</gene>
<dbReference type="Pfam" id="PF06574">
    <property type="entry name" value="FAD_syn"/>
    <property type="match status" value="1"/>
</dbReference>
<dbReference type="Gene3D" id="2.40.30.30">
    <property type="entry name" value="Riboflavin kinase-like"/>
    <property type="match status" value="1"/>
</dbReference>
<evidence type="ECO:0000256" key="9">
    <source>
        <dbReference type="ARBA" id="ARBA00022777"/>
    </source>
</evidence>
<dbReference type="InterPro" id="IPR023468">
    <property type="entry name" value="Riboflavin_kinase"/>
</dbReference>
<keyword evidence="4 15" id="KW-0285">Flavoprotein</keyword>
<sequence>MTQIVPLANVTDIAQHRALGRLHGGAITIGNFDGVHIGHAALLRQVRKLADQVGGPAVAVVLDPHPATVLRPEHAPPRLTSISRRAELMHPLGIDALVVCDTTDGLLRLTADQFYQSLIRGALDAKGIVEGPNFFFGRGREGSIETLKTLSSPDGIQLQIAHPTTMDGEMVSSTRIRRLLDSGDVDQATALLGRPYRIRGTVVAGQGRGRTIGFPTANLSQIDGQVPAPGVYAGQVRMNPPSAAWNPLPSPASQSTAAKLPFAATDDEFCPAAIHIGPNPTFDDNQSTKVEIHLIDYDVDLYGQSLSVDFVARTREIIKFDSPAALVDQIQHDIQTIRHQLTER</sequence>
<keyword evidence="5 15" id="KW-0288">FMN</keyword>
<dbReference type="RefSeq" id="WP_246146495.1">
    <property type="nucleotide sequence ID" value="NZ_CP036525.1"/>
</dbReference>
<evidence type="ECO:0000256" key="5">
    <source>
        <dbReference type="ARBA" id="ARBA00022643"/>
    </source>
</evidence>
<dbReference type="PANTHER" id="PTHR22749">
    <property type="entry name" value="RIBOFLAVIN KINASE/FMN ADENYLYLTRANSFERASE"/>
    <property type="match status" value="1"/>
</dbReference>
<dbReference type="KEGG" id="rlc:K227x_08960"/>
<dbReference type="GO" id="GO:0009398">
    <property type="term" value="P:FMN biosynthetic process"/>
    <property type="evidence" value="ECO:0007669"/>
    <property type="project" value="UniProtKB-UniRule"/>
</dbReference>
<reference evidence="17 18" key="1">
    <citation type="submission" date="2019-02" db="EMBL/GenBank/DDBJ databases">
        <title>Deep-cultivation of Planctomycetes and their phenomic and genomic characterization uncovers novel biology.</title>
        <authorList>
            <person name="Wiegand S."/>
            <person name="Jogler M."/>
            <person name="Boedeker C."/>
            <person name="Pinto D."/>
            <person name="Vollmers J."/>
            <person name="Rivas-Marin E."/>
            <person name="Kohn T."/>
            <person name="Peeters S.H."/>
            <person name="Heuer A."/>
            <person name="Rast P."/>
            <person name="Oberbeckmann S."/>
            <person name="Bunk B."/>
            <person name="Jeske O."/>
            <person name="Meyerdierks A."/>
            <person name="Storesund J.E."/>
            <person name="Kallscheuer N."/>
            <person name="Luecker S."/>
            <person name="Lage O.M."/>
            <person name="Pohl T."/>
            <person name="Merkel B.J."/>
            <person name="Hornburger P."/>
            <person name="Mueller R.-W."/>
            <person name="Bruemmer F."/>
            <person name="Labrenz M."/>
            <person name="Spormann A.M."/>
            <person name="Op den Camp H."/>
            <person name="Overmann J."/>
            <person name="Amann R."/>
            <person name="Jetten M.S.M."/>
            <person name="Mascher T."/>
            <person name="Medema M.H."/>
            <person name="Devos D.P."/>
            <person name="Kaster A.-K."/>
            <person name="Ovreas L."/>
            <person name="Rohde M."/>
            <person name="Galperin M.Y."/>
            <person name="Jogler C."/>
        </authorList>
    </citation>
    <scope>NUCLEOTIDE SEQUENCE [LARGE SCALE GENOMIC DNA]</scope>
    <source>
        <strain evidence="17 18">K22_7</strain>
    </source>
</reference>
<evidence type="ECO:0000313" key="18">
    <source>
        <dbReference type="Proteomes" id="UP000318538"/>
    </source>
</evidence>
<dbReference type="FunFam" id="3.40.50.620:FF:000021">
    <property type="entry name" value="Riboflavin biosynthesis protein"/>
    <property type="match status" value="1"/>
</dbReference>
<keyword evidence="7 15" id="KW-0548">Nucleotidyltransferase</keyword>
<dbReference type="NCBIfam" id="NF004160">
    <property type="entry name" value="PRK05627.1-3"/>
    <property type="match status" value="1"/>
</dbReference>
<dbReference type="PANTHER" id="PTHR22749:SF6">
    <property type="entry name" value="RIBOFLAVIN KINASE"/>
    <property type="match status" value="1"/>
</dbReference>
<keyword evidence="10 15" id="KW-0274">FAD</keyword>
<evidence type="ECO:0000256" key="2">
    <source>
        <dbReference type="ARBA" id="ARBA00004726"/>
    </source>
</evidence>
<dbReference type="InterPro" id="IPR002606">
    <property type="entry name" value="Riboflavin_kinase_bac"/>
</dbReference>
<keyword evidence="12" id="KW-0511">Multifunctional enzyme</keyword>
<evidence type="ECO:0000256" key="14">
    <source>
        <dbReference type="ARBA" id="ARBA00049494"/>
    </source>
</evidence>
<dbReference type="PIRSF" id="PIRSF004491">
    <property type="entry name" value="FAD_Synth"/>
    <property type="match status" value="1"/>
</dbReference>
<comment type="pathway">
    <text evidence="2 15">Cofactor biosynthesis; FAD biosynthesis; FAD from FMN: step 1/1.</text>
</comment>
<comment type="catalytic activity">
    <reaction evidence="13 15">
        <text>riboflavin + ATP = FMN + ADP + H(+)</text>
        <dbReference type="Rhea" id="RHEA:14357"/>
        <dbReference type="ChEBI" id="CHEBI:15378"/>
        <dbReference type="ChEBI" id="CHEBI:30616"/>
        <dbReference type="ChEBI" id="CHEBI:57986"/>
        <dbReference type="ChEBI" id="CHEBI:58210"/>
        <dbReference type="ChEBI" id="CHEBI:456216"/>
        <dbReference type="EC" id="2.7.1.26"/>
    </reaction>
</comment>
<dbReference type="InterPro" id="IPR014729">
    <property type="entry name" value="Rossmann-like_a/b/a_fold"/>
</dbReference>
<dbReference type="InterPro" id="IPR004821">
    <property type="entry name" value="Cyt_trans-like"/>
</dbReference>
<dbReference type="CDD" id="cd02064">
    <property type="entry name" value="FAD_synthetase_N"/>
    <property type="match status" value="1"/>
</dbReference>
<keyword evidence="6 15" id="KW-0808">Transferase</keyword>
<evidence type="ECO:0000256" key="4">
    <source>
        <dbReference type="ARBA" id="ARBA00022630"/>
    </source>
</evidence>
<accession>A0A517N681</accession>
<name>A0A517N681_9BACT</name>
<dbReference type="GO" id="GO:0009231">
    <property type="term" value="P:riboflavin biosynthetic process"/>
    <property type="evidence" value="ECO:0007669"/>
    <property type="project" value="InterPro"/>
</dbReference>
<organism evidence="17 18">
    <name type="scientific">Rubripirellula lacrimiformis</name>
    <dbReference type="NCBI Taxonomy" id="1930273"/>
    <lineage>
        <taxon>Bacteria</taxon>
        <taxon>Pseudomonadati</taxon>
        <taxon>Planctomycetota</taxon>
        <taxon>Planctomycetia</taxon>
        <taxon>Pirellulales</taxon>
        <taxon>Pirellulaceae</taxon>
        <taxon>Rubripirellula</taxon>
    </lineage>
</organism>
<keyword evidence="9 15" id="KW-0418">Kinase</keyword>
<dbReference type="EC" id="2.7.1.26" evidence="15"/>
<evidence type="ECO:0000256" key="13">
    <source>
        <dbReference type="ARBA" id="ARBA00047880"/>
    </source>
</evidence>
<evidence type="ECO:0000256" key="3">
    <source>
        <dbReference type="ARBA" id="ARBA00005201"/>
    </source>
</evidence>
<dbReference type="Gene3D" id="3.40.50.620">
    <property type="entry name" value="HUPs"/>
    <property type="match status" value="1"/>
</dbReference>